<dbReference type="EMBL" id="BEGY01000193">
    <property type="protein sequence ID" value="GAX85809.1"/>
    <property type="molecule type" value="Genomic_DNA"/>
</dbReference>
<dbReference type="InterPro" id="IPR015943">
    <property type="entry name" value="WD40/YVTN_repeat-like_dom_sf"/>
</dbReference>
<organism evidence="4 5">
    <name type="scientific">Chlamydomonas eustigma</name>
    <dbReference type="NCBI Taxonomy" id="1157962"/>
    <lineage>
        <taxon>Eukaryota</taxon>
        <taxon>Viridiplantae</taxon>
        <taxon>Chlorophyta</taxon>
        <taxon>core chlorophytes</taxon>
        <taxon>Chlorophyceae</taxon>
        <taxon>CS clade</taxon>
        <taxon>Chlamydomonadales</taxon>
        <taxon>Chlamydomonadaceae</taxon>
        <taxon>Chlamydomonas</taxon>
    </lineage>
</organism>
<dbReference type="SUPFAM" id="SSF50978">
    <property type="entry name" value="WD40 repeat-like"/>
    <property type="match status" value="1"/>
</dbReference>
<name>A0A250XS89_9CHLO</name>
<dbReference type="SMART" id="SM00320">
    <property type="entry name" value="WD40"/>
    <property type="match status" value="3"/>
</dbReference>
<comment type="caution">
    <text evidence="4">The sequence shown here is derived from an EMBL/GenBank/DDBJ whole genome shotgun (WGS) entry which is preliminary data.</text>
</comment>
<dbReference type="AlphaFoldDB" id="A0A250XS89"/>
<dbReference type="Proteomes" id="UP000232323">
    <property type="component" value="Unassembled WGS sequence"/>
</dbReference>
<dbReference type="Gene3D" id="2.130.10.10">
    <property type="entry name" value="YVTN repeat-like/Quinoprotein amine dehydrogenase"/>
    <property type="match status" value="1"/>
</dbReference>
<dbReference type="Pfam" id="PF00400">
    <property type="entry name" value="WD40"/>
    <property type="match status" value="1"/>
</dbReference>
<keyword evidence="5" id="KW-1185">Reference proteome</keyword>
<keyword evidence="1 3" id="KW-0853">WD repeat</keyword>
<keyword evidence="2" id="KW-0677">Repeat</keyword>
<protein>
    <recommendedName>
        <fullName evidence="6">Guanine nucleotide-binding protein subunit beta-like protein</fullName>
    </recommendedName>
</protein>
<dbReference type="PANTHER" id="PTHR19848:SF8">
    <property type="entry name" value="F-BOX AND WD REPEAT DOMAIN CONTAINING 7"/>
    <property type="match status" value="1"/>
</dbReference>
<gene>
    <name evidence="4" type="ORF">CEUSTIGMA_g13224.t1</name>
</gene>
<dbReference type="OrthoDB" id="1068471at2759"/>
<proteinExistence type="predicted"/>
<dbReference type="InterPro" id="IPR036322">
    <property type="entry name" value="WD40_repeat_dom_sf"/>
</dbReference>
<sequence length="643" mass="69540">MKINIQLEIQPDEVQLASELFATLRLLADHVQTSAVSVPVVTNVPQLLLSLVQSLSDKSKLDSVASEVATILTNPAYGDSSTNTEELLNIFQKTVLSPELVKKQQSVAPYLHLIPKLPDPAKDKVKNSIVSAALKHLALKRDVKADRTEFIAHAEVFAVYIALDLVAIDGAIQTIFKLLGKTDNKAAAITMLGKTVESSRDRLLKSNPQHLESLFQALDKVREPEFQYDLDYIYDALERPKPVNQPSSNGLQHQVAPPQAAAAQQVLPVVPVPAAPTASAYSKATIAQPLSYNLQSYNTYHGNQGLLFTLCYNPLTGTMIGGGSDPYLSCWDVTSGQLMNQIQLPTTYSTFLDVLPKSNTLIMCGMQADQNGAEVPCIPSFSSAAPYHSKGVLLPGLRGSPRKSVICLKALGGEADNFVTAETAEDGSELVCLYEFGATGTSNSGSQGVAPVMTWKDHKEMVTCLALHPSNPTVFFSGSQDKTIRIWDRRMAQCAGMFGSQDPTTFQMSAHGDMVTSMDTMDYALISVGVDATLCYWDTRSLSSTPGGMTPAVARMELDGQMILKVASTGCPYRGVAVASTAQGLYTVDLNSPLSPLVYQALIHSDVNRPWSRYHELKWVPGTQLLFACNNNPGVDVLHISTA</sequence>
<evidence type="ECO:0008006" key="6">
    <source>
        <dbReference type="Google" id="ProtNLM"/>
    </source>
</evidence>
<reference evidence="4 5" key="1">
    <citation type="submission" date="2017-08" db="EMBL/GenBank/DDBJ databases">
        <title>Acidophilic green algal genome provides insights into adaptation to an acidic environment.</title>
        <authorList>
            <person name="Hirooka S."/>
            <person name="Hirose Y."/>
            <person name="Kanesaki Y."/>
            <person name="Higuchi S."/>
            <person name="Fujiwara T."/>
            <person name="Onuma R."/>
            <person name="Era A."/>
            <person name="Ohbayashi R."/>
            <person name="Uzuka A."/>
            <person name="Nozaki H."/>
            <person name="Yoshikawa H."/>
            <person name="Miyagishima S.Y."/>
        </authorList>
    </citation>
    <scope>NUCLEOTIDE SEQUENCE [LARGE SCALE GENOMIC DNA]</scope>
    <source>
        <strain evidence="4 5">NIES-2499</strain>
    </source>
</reference>
<dbReference type="STRING" id="1157962.A0A250XS89"/>
<evidence type="ECO:0000313" key="4">
    <source>
        <dbReference type="EMBL" id="GAX85809.1"/>
    </source>
</evidence>
<evidence type="ECO:0000256" key="2">
    <source>
        <dbReference type="ARBA" id="ARBA00022737"/>
    </source>
</evidence>
<accession>A0A250XS89</accession>
<evidence type="ECO:0000313" key="5">
    <source>
        <dbReference type="Proteomes" id="UP000232323"/>
    </source>
</evidence>
<dbReference type="PROSITE" id="PS50294">
    <property type="entry name" value="WD_REPEATS_REGION"/>
    <property type="match status" value="1"/>
</dbReference>
<feature type="repeat" description="WD" evidence="3">
    <location>
        <begin position="300"/>
        <end position="341"/>
    </location>
</feature>
<evidence type="ECO:0000256" key="3">
    <source>
        <dbReference type="PROSITE-ProRule" id="PRU00221"/>
    </source>
</evidence>
<feature type="repeat" description="WD" evidence="3">
    <location>
        <begin position="455"/>
        <end position="488"/>
    </location>
</feature>
<evidence type="ECO:0000256" key="1">
    <source>
        <dbReference type="ARBA" id="ARBA00022574"/>
    </source>
</evidence>
<dbReference type="PROSITE" id="PS50082">
    <property type="entry name" value="WD_REPEATS_2"/>
    <property type="match status" value="2"/>
</dbReference>
<dbReference type="PANTHER" id="PTHR19848">
    <property type="entry name" value="WD40 REPEAT PROTEIN"/>
    <property type="match status" value="1"/>
</dbReference>
<dbReference type="InterPro" id="IPR001680">
    <property type="entry name" value="WD40_rpt"/>
</dbReference>